<evidence type="ECO:0000313" key="3">
    <source>
        <dbReference type="Proteomes" id="UP000186309"/>
    </source>
</evidence>
<protein>
    <submittedName>
        <fullName evidence="2">Uncharacterized protein</fullName>
    </submittedName>
</protein>
<dbReference type="Proteomes" id="UP000186309">
    <property type="component" value="Chromosome"/>
</dbReference>
<proteinExistence type="predicted"/>
<reference evidence="3" key="1">
    <citation type="submission" date="2016-12" db="EMBL/GenBank/DDBJ databases">
        <title>Comparative genomics of four Isosphaeraceae planctomycetes: a common pool of plasmids and glycoside hydrolase genes.</title>
        <authorList>
            <person name="Ivanova A."/>
        </authorList>
    </citation>
    <scope>NUCLEOTIDE SEQUENCE [LARGE SCALE GENOMIC DNA]</scope>
    <source>
        <strain evidence="3">PX4</strain>
    </source>
</reference>
<accession>A0A1U7CVX8</accession>
<organism evidence="2 3">
    <name type="scientific">Paludisphaera borealis</name>
    <dbReference type="NCBI Taxonomy" id="1387353"/>
    <lineage>
        <taxon>Bacteria</taxon>
        <taxon>Pseudomonadati</taxon>
        <taxon>Planctomycetota</taxon>
        <taxon>Planctomycetia</taxon>
        <taxon>Isosphaerales</taxon>
        <taxon>Isosphaeraceae</taxon>
        <taxon>Paludisphaera</taxon>
    </lineage>
</organism>
<keyword evidence="3" id="KW-1185">Reference proteome</keyword>
<name>A0A1U7CVX8_9BACT</name>
<dbReference type="EMBL" id="CP019082">
    <property type="protein sequence ID" value="APW63056.1"/>
    <property type="molecule type" value="Genomic_DNA"/>
</dbReference>
<sequence>MIARQQSALLNEAAARDHALQFLEANDPEAAKAWQAVAAYYAGLIEKYQDAASRPFSWVEPDPPNPALTAPSPP</sequence>
<gene>
    <name evidence="2" type="ORF">BSF38_04614</name>
</gene>
<evidence type="ECO:0000256" key="1">
    <source>
        <dbReference type="SAM" id="MobiDB-lite"/>
    </source>
</evidence>
<dbReference type="KEGG" id="pbor:BSF38_04614"/>
<evidence type="ECO:0000313" key="2">
    <source>
        <dbReference type="EMBL" id="APW63056.1"/>
    </source>
</evidence>
<dbReference type="AlphaFoldDB" id="A0A1U7CVX8"/>
<feature type="region of interest" description="Disordered" evidence="1">
    <location>
        <begin position="55"/>
        <end position="74"/>
    </location>
</feature>
<feature type="compositionally biased region" description="Pro residues" evidence="1">
    <location>
        <begin position="61"/>
        <end position="74"/>
    </location>
</feature>